<evidence type="ECO:0000313" key="3">
    <source>
        <dbReference type="Proteomes" id="UP001589692"/>
    </source>
</evidence>
<dbReference type="InterPro" id="IPR011008">
    <property type="entry name" value="Dimeric_a/b-barrel"/>
</dbReference>
<dbReference type="InterPro" id="IPR012577">
    <property type="entry name" value="NIPSNAP"/>
</dbReference>
<evidence type="ECO:0000259" key="1">
    <source>
        <dbReference type="Pfam" id="PF07978"/>
    </source>
</evidence>
<dbReference type="Proteomes" id="UP001589692">
    <property type="component" value="Unassembled WGS sequence"/>
</dbReference>
<evidence type="ECO:0000313" key="2">
    <source>
        <dbReference type="EMBL" id="MFB9948700.1"/>
    </source>
</evidence>
<reference evidence="2 3" key="1">
    <citation type="submission" date="2024-09" db="EMBL/GenBank/DDBJ databases">
        <authorList>
            <person name="Sun Q."/>
            <person name="Mori K."/>
        </authorList>
    </citation>
    <scope>NUCLEOTIDE SEQUENCE [LARGE SCALE GENOMIC DNA]</scope>
    <source>
        <strain evidence="2 3">TBRC 4938</strain>
    </source>
</reference>
<protein>
    <submittedName>
        <fullName evidence="2">NIPSNAP family protein</fullName>
    </submittedName>
</protein>
<dbReference type="RefSeq" id="WP_377258379.1">
    <property type="nucleotide sequence ID" value="NZ_JBHMAA010000008.1"/>
</dbReference>
<dbReference type="SUPFAM" id="SSF54909">
    <property type="entry name" value="Dimeric alpha+beta barrel"/>
    <property type="match status" value="1"/>
</dbReference>
<dbReference type="Gene3D" id="3.30.70.100">
    <property type="match status" value="1"/>
</dbReference>
<sequence>MIRELRHYVRNDGLGEPLLVRFGDHVLPILADLGFRLSGLWTAADGSGELWYVLDWADDVEMAEAWRRFAADLRWISARTHSEADVGKLTRSLISRLVTVPDFARSTL</sequence>
<organism evidence="2 3">
    <name type="scientific">Rhizobium puerariae</name>
    <dbReference type="NCBI Taxonomy" id="1585791"/>
    <lineage>
        <taxon>Bacteria</taxon>
        <taxon>Pseudomonadati</taxon>
        <taxon>Pseudomonadota</taxon>
        <taxon>Alphaproteobacteria</taxon>
        <taxon>Hyphomicrobiales</taxon>
        <taxon>Rhizobiaceae</taxon>
        <taxon>Rhizobium/Agrobacterium group</taxon>
        <taxon>Rhizobium</taxon>
    </lineage>
</organism>
<feature type="domain" description="NIPSNAP" evidence="1">
    <location>
        <begin position="4"/>
        <end position="87"/>
    </location>
</feature>
<gene>
    <name evidence="2" type="ORF">ACFFP0_07560</name>
</gene>
<comment type="caution">
    <text evidence="2">The sequence shown here is derived from an EMBL/GenBank/DDBJ whole genome shotgun (WGS) entry which is preliminary data.</text>
</comment>
<dbReference type="Pfam" id="PF07978">
    <property type="entry name" value="NIPSNAP"/>
    <property type="match status" value="1"/>
</dbReference>
<proteinExistence type="predicted"/>
<keyword evidence="3" id="KW-1185">Reference proteome</keyword>
<name>A0ABV6AHA8_9HYPH</name>
<dbReference type="EMBL" id="JBHMAA010000008">
    <property type="protein sequence ID" value="MFB9948700.1"/>
    <property type="molecule type" value="Genomic_DNA"/>
</dbReference>
<accession>A0ABV6AHA8</accession>